<dbReference type="OrthoDB" id="6323448at2"/>
<comment type="caution">
    <text evidence="1">The sequence shown here is derived from an EMBL/GenBank/DDBJ whole genome shotgun (WGS) entry which is preliminary data.</text>
</comment>
<protein>
    <submittedName>
        <fullName evidence="1">Uncharacterized protein</fullName>
    </submittedName>
</protein>
<accession>K6YU02</accession>
<dbReference type="EMBL" id="BAEQ01000013">
    <property type="protein sequence ID" value="GAC27431.1"/>
    <property type="molecule type" value="Genomic_DNA"/>
</dbReference>
<dbReference type="Proteomes" id="UP000006251">
    <property type="component" value="Unassembled WGS sequence"/>
</dbReference>
<evidence type="ECO:0000313" key="1">
    <source>
        <dbReference type="EMBL" id="GAC27431.1"/>
    </source>
</evidence>
<sequence>MGLTTPMGRKKSTSQKQSARSVAVAQSNQFVKAQVSPIPSTIILQTQHAQLSLSTQCDPIWLATLLKGLAA</sequence>
<organism evidence="1 2">
    <name type="scientific">Brumicola pallidula DSM 14239 = ACAM 615</name>
    <dbReference type="NCBI Taxonomy" id="1121922"/>
    <lineage>
        <taxon>Bacteria</taxon>
        <taxon>Pseudomonadati</taxon>
        <taxon>Pseudomonadota</taxon>
        <taxon>Gammaproteobacteria</taxon>
        <taxon>Alteromonadales</taxon>
        <taxon>Alteromonadaceae</taxon>
        <taxon>Brumicola</taxon>
    </lineage>
</organism>
<evidence type="ECO:0000313" key="2">
    <source>
        <dbReference type="Proteomes" id="UP000006251"/>
    </source>
</evidence>
<dbReference type="STRING" id="1121922.GCA_000428905_02333"/>
<name>K6YU02_9ALTE</name>
<proteinExistence type="predicted"/>
<gene>
    <name evidence="1" type="ORF">GPAL_0551</name>
</gene>
<reference evidence="2" key="1">
    <citation type="journal article" date="2014" name="Environ. Microbiol.">
        <title>Comparative genomics of the marine bacterial genus Glaciecola reveals the high degree of genomic diversity and genomic characteristic for cold adaptation.</title>
        <authorList>
            <person name="Qin Q.L."/>
            <person name="Xie B.B."/>
            <person name="Yu Y."/>
            <person name="Shu Y.L."/>
            <person name="Rong J.C."/>
            <person name="Zhang Y.J."/>
            <person name="Zhao D.L."/>
            <person name="Chen X.L."/>
            <person name="Zhang X.Y."/>
            <person name="Chen B."/>
            <person name="Zhou B.C."/>
            <person name="Zhang Y.Z."/>
        </authorList>
    </citation>
    <scope>NUCLEOTIDE SEQUENCE [LARGE SCALE GENOMIC DNA]</scope>
    <source>
        <strain evidence="2">ACAM 615</strain>
    </source>
</reference>
<dbReference type="AlphaFoldDB" id="K6YU02"/>
<keyword evidence="2" id="KW-1185">Reference proteome</keyword>